<sequence length="147" mass="16829">MACSAERRSATALAKKVSKGEKRQINFDEWFHVKNKKLKEQGLPYMSTNGQPQPAKELPKLEDECYDDCAFDGCSLINGNIGQKMTLFNLFHELTYNEQQQFLADCMDVREPERRTVPESEKMIDDKKRSLQEVCISMGFKCIGAPL</sequence>
<dbReference type="OrthoDB" id="8185268at2759"/>
<accession>A0A8S9Y4T1</accession>
<reference evidence="1" key="1">
    <citation type="journal article" date="2021" name="Mol. Ecol. Resour.">
        <title>Apolygus lucorum genome provides insights into omnivorousness and mesophyll feeding.</title>
        <authorList>
            <person name="Liu Y."/>
            <person name="Liu H."/>
            <person name="Wang H."/>
            <person name="Huang T."/>
            <person name="Liu B."/>
            <person name="Yang B."/>
            <person name="Yin L."/>
            <person name="Li B."/>
            <person name="Zhang Y."/>
            <person name="Zhang S."/>
            <person name="Jiang F."/>
            <person name="Zhang X."/>
            <person name="Ren Y."/>
            <person name="Wang B."/>
            <person name="Wang S."/>
            <person name="Lu Y."/>
            <person name="Wu K."/>
            <person name="Fan W."/>
            <person name="Wang G."/>
        </authorList>
    </citation>
    <scope>NUCLEOTIDE SEQUENCE</scope>
    <source>
        <strain evidence="1">12Hb</strain>
    </source>
</reference>
<proteinExistence type="predicted"/>
<gene>
    <name evidence="1" type="ORF">GE061_000610</name>
</gene>
<name>A0A8S9Y4T1_APOLU</name>
<dbReference type="EMBL" id="WIXP02000001">
    <property type="protein sequence ID" value="KAF6216270.1"/>
    <property type="molecule type" value="Genomic_DNA"/>
</dbReference>
<dbReference type="Proteomes" id="UP000466442">
    <property type="component" value="Linkage Group LG1"/>
</dbReference>
<evidence type="ECO:0000313" key="1">
    <source>
        <dbReference type="EMBL" id="KAF6216270.1"/>
    </source>
</evidence>
<keyword evidence="2" id="KW-1185">Reference proteome</keyword>
<dbReference type="AlphaFoldDB" id="A0A8S9Y4T1"/>
<comment type="caution">
    <text evidence="1">The sequence shown here is derived from an EMBL/GenBank/DDBJ whole genome shotgun (WGS) entry which is preliminary data.</text>
</comment>
<protein>
    <submittedName>
        <fullName evidence="1">Uncharacterized protein</fullName>
    </submittedName>
</protein>
<organism evidence="1 2">
    <name type="scientific">Apolygus lucorum</name>
    <name type="common">Small green plant bug</name>
    <name type="synonym">Lygocoris lucorum</name>
    <dbReference type="NCBI Taxonomy" id="248454"/>
    <lineage>
        <taxon>Eukaryota</taxon>
        <taxon>Metazoa</taxon>
        <taxon>Ecdysozoa</taxon>
        <taxon>Arthropoda</taxon>
        <taxon>Hexapoda</taxon>
        <taxon>Insecta</taxon>
        <taxon>Pterygota</taxon>
        <taxon>Neoptera</taxon>
        <taxon>Paraneoptera</taxon>
        <taxon>Hemiptera</taxon>
        <taxon>Heteroptera</taxon>
        <taxon>Panheteroptera</taxon>
        <taxon>Cimicomorpha</taxon>
        <taxon>Miridae</taxon>
        <taxon>Mirini</taxon>
        <taxon>Apolygus</taxon>
    </lineage>
</organism>
<evidence type="ECO:0000313" key="2">
    <source>
        <dbReference type="Proteomes" id="UP000466442"/>
    </source>
</evidence>